<dbReference type="PANTHER" id="PTHR46072">
    <property type="entry name" value="AMIDASE-RELATED-RELATED"/>
    <property type="match status" value="1"/>
</dbReference>
<dbReference type="STRING" id="1093900.A0A507B624"/>
<proteinExistence type="inferred from homology"/>
<dbReference type="AlphaFoldDB" id="A0A507B624"/>
<evidence type="ECO:0000256" key="3">
    <source>
        <dbReference type="ARBA" id="ARBA00012922"/>
    </source>
</evidence>
<dbReference type="InParanoid" id="A0A507B624"/>
<dbReference type="EMBL" id="SKBQ01000041">
    <property type="protein sequence ID" value="TPX12288.1"/>
    <property type="molecule type" value="Genomic_DNA"/>
</dbReference>
<dbReference type="SUPFAM" id="SSF57701">
    <property type="entry name" value="Zn2/Cys6 DNA-binding domain"/>
    <property type="match status" value="1"/>
</dbReference>
<dbReference type="SUPFAM" id="SSF75304">
    <property type="entry name" value="Amidase signature (AS) enzymes"/>
    <property type="match status" value="1"/>
</dbReference>
<dbReference type="Pfam" id="PF01425">
    <property type="entry name" value="Amidase"/>
    <property type="match status" value="1"/>
</dbReference>
<comment type="catalytic activity">
    <reaction evidence="1">
        <text>a monocarboxylic acid amide + H2O = a monocarboxylate + NH4(+)</text>
        <dbReference type="Rhea" id="RHEA:12020"/>
        <dbReference type="ChEBI" id="CHEBI:15377"/>
        <dbReference type="ChEBI" id="CHEBI:28938"/>
        <dbReference type="ChEBI" id="CHEBI:35757"/>
        <dbReference type="ChEBI" id="CHEBI:83628"/>
        <dbReference type="EC" id="3.5.1.4"/>
    </reaction>
</comment>
<dbReference type="GO" id="GO:0004040">
    <property type="term" value="F:amidase activity"/>
    <property type="evidence" value="ECO:0007669"/>
    <property type="project" value="UniProtKB-EC"/>
</dbReference>
<dbReference type="SMART" id="SM00066">
    <property type="entry name" value="GAL4"/>
    <property type="match status" value="1"/>
</dbReference>
<keyword evidence="5" id="KW-0539">Nucleus</keyword>
<keyword evidence="8" id="KW-1185">Reference proteome</keyword>
<evidence type="ECO:0000313" key="8">
    <source>
        <dbReference type="Proteomes" id="UP000319257"/>
    </source>
</evidence>
<comment type="similarity">
    <text evidence="2">Belongs to the amidase family.</text>
</comment>
<sequence>MASQGIVKQARGKPRGFRRDRDCLTCKSRDVKCDLNRPTCTPCLQAGVVCRGYRNKIKWTTTATTVATTSRESSRLNKTSRWQPKASDNATNLSLIRQELCLIERPLHVEDLYNDTNWATHHEMFLDFFESKFENAIDSLGPSSPPARASLTSVWKLMQQRVRHDRCLLADGQDVEYLTLRLDALRGVGNAIKDGDIMAIFGVVTLGFLDVYEGPFGDWQGHVSGAEALVKHCCTTNLDLETCCHQIPGFRQLLSLIMWYDLWNVLLNKGRTLFFTDQQRCIMDPEFFGLVDCPMDTFHLFIKIVRGMETGELPDLQVEISNQLLLLTKDDSNLSSMMRDAWRYSAVMAAFATGKRNQQAPHAPMEQLIKTLGDNICRITWSISPLTGRYRMLSGPLAVLGAISRNPWHMQTVEMYWNVCDSLARPIYPDGRHVRPCIYGKVICNALSYCLSAEGQERGTLGQIGSYNLQVSVPLVTNIMTPAETPEWKQIARNKRADQQQLIPKEWRLPSMEHLPKNALAYIRESSILTPEELSITEITDARHLLNKIATGGLTAVQVLRAFCKRAAIAQQLVGCCTELMFDEALERAVLLDNHLATTGRVIGPLHGLPISFKDNIDVKGYDTTWGWVGLIDKPAPADCVTVEVLKSLGAVPFVKTNVPQTIMMSDSYNHVFKQTLHSWNRELVSGGSSGGESSLIGGRGSILGIGTDTGGSIRIPSIVQGLYGLCPSVGRIAFDDSGYVGSLRDIYIRPNADDIFRNRRYIAPPVSGPMASSLATIETFMEAYLGAEPWKKDPTTVPLPWNNTLAQVPSRPLRIAYYTDDGVVLPQPPIRRAVETVAQKLKEAGHHVTIWDSSNHGQLMDYWTKTTLADGGSLAKSYCDMSGEPLIQGLIVGSESDRLSIAEMEQMAELRIKTQKEYLRRWNDSEIDALITPALTFTGLRPREWVQSHAWVGYTAVWNWLGFASLAVPVTTIDADNSAPDTEWAAHVPRNPSDQYSWEHSDMQGALDDPELASGMPVGVLVVGGRFGEEKTISVAKAIDKALGR</sequence>
<dbReference type="Gene3D" id="3.90.1300.10">
    <property type="entry name" value="Amidase signature (AS) domain"/>
    <property type="match status" value="1"/>
</dbReference>
<dbReference type="OrthoDB" id="6428749at2759"/>
<dbReference type="RefSeq" id="XP_030993999.1">
    <property type="nucleotide sequence ID" value="XM_031141622.1"/>
</dbReference>
<evidence type="ECO:0000259" key="6">
    <source>
        <dbReference type="PROSITE" id="PS50048"/>
    </source>
</evidence>
<dbReference type="EC" id="3.5.1.4" evidence="3"/>
<dbReference type="GO" id="GO:0000981">
    <property type="term" value="F:DNA-binding transcription factor activity, RNA polymerase II-specific"/>
    <property type="evidence" value="ECO:0007669"/>
    <property type="project" value="InterPro"/>
</dbReference>
<dbReference type="GeneID" id="41974382"/>
<keyword evidence="4" id="KW-0378">Hydrolase</keyword>
<dbReference type="PROSITE" id="PS50048">
    <property type="entry name" value="ZN2_CY6_FUNGAL_2"/>
    <property type="match status" value="1"/>
</dbReference>
<dbReference type="Gene3D" id="4.10.240.10">
    <property type="entry name" value="Zn(2)-C6 fungal-type DNA-binding domain"/>
    <property type="match status" value="1"/>
</dbReference>
<dbReference type="InterPro" id="IPR036928">
    <property type="entry name" value="AS_sf"/>
</dbReference>
<name>A0A507B624_9PEZI</name>
<reference evidence="7 8" key="1">
    <citation type="submission" date="2019-06" db="EMBL/GenBank/DDBJ databases">
        <title>Draft genome sequence of the filamentous fungus Phialemoniopsis curvata isolated from diesel fuel.</title>
        <authorList>
            <person name="Varaljay V.A."/>
            <person name="Lyon W.J."/>
            <person name="Crouch A.L."/>
            <person name="Drake C.E."/>
            <person name="Hollomon J.M."/>
            <person name="Nadeau L.J."/>
            <person name="Nunn H.S."/>
            <person name="Stevenson B.S."/>
            <person name="Bojanowski C.L."/>
            <person name="Crookes-Goodson W.J."/>
        </authorList>
    </citation>
    <scope>NUCLEOTIDE SEQUENCE [LARGE SCALE GENOMIC DNA]</scope>
    <source>
        <strain evidence="7 8">D216</strain>
    </source>
</reference>
<evidence type="ECO:0000256" key="1">
    <source>
        <dbReference type="ARBA" id="ARBA00001311"/>
    </source>
</evidence>
<dbReference type="InterPro" id="IPR036864">
    <property type="entry name" value="Zn2-C6_fun-type_DNA-bd_sf"/>
</dbReference>
<evidence type="ECO:0000256" key="4">
    <source>
        <dbReference type="ARBA" id="ARBA00022801"/>
    </source>
</evidence>
<protein>
    <recommendedName>
        <fullName evidence="3">amidase</fullName>
        <ecNumber evidence="3">3.5.1.4</ecNumber>
    </recommendedName>
</protein>
<dbReference type="Proteomes" id="UP000319257">
    <property type="component" value="Unassembled WGS sequence"/>
</dbReference>
<dbReference type="PROSITE" id="PS00571">
    <property type="entry name" value="AMIDASES"/>
    <property type="match status" value="1"/>
</dbReference>
<dbReference type="InterPro" id="IPR001138">
    <property type="entry name" value="Zn2Cys6_DnaBD"/>
</dbReference>
<dbReference type="PANTHER" id="PTHR46072:SF1">
    <property type="entry name" value="AMIDASE"/>
    <property type="match status" value="1"/>
</dbReference>
<organism evidence="7 8">
    <name type="scientific">Thyridium curvatum</name>
    <dbReference type="NCBI Taxonomy" id="1093900"/>
    <lineage>
        <taxon>Eukaryota</taxon>
        <taxon>Fungi</taxon>
        <taxon>Dikarya</taxon>
        <taxon>Ascomycota</taxon>
        <taxon>Pezizomycotina</taxon>
        <taxon>Sordariomycetes</taxon>
        <taxon>Sordariomycetidae</taxon>
        <taxon>Thyridiales</taxon>
        <taxon>Thyridiaceae</taxon>
        <taxon>Thyridium</taxon>
    </lineage>
</organism>
<dbReference type="GO" id="GO:0008270">
    <property type="term" value="F:zinc ion binding"/>
    <property type="evidence" value="ECO:0007669"/>
    <property type="project" value="InterPro"/>
</dbReference>
<evidence type="ECO:0000256" key="5">
    <source>
        <dbReference type="ARBA" id="ARBA00023242"/>
    </source>
</evidence>
<dbReference type="InterPro" id="IPR023631">
    <property type="entry name" value="Amidase_dom"/>
</dbReference>
<dbReference type="CDD" id="cd00067">
    <property type="entry name" value="GAL4"/>
    <property type="match status" value="1"/>
</dbReference>
<dbReference type="Pfam" id="PF00172">
    <property type="entry name" value="Zn_clus"/>
    <property type="match status" value="1"/>
</dbReference>
<accession>A0A507B624</accession>
<comment type="caution">
    <text evidence="7">The sequence shown here is derived from an EMBL/GenBank/DDBJ whole genome shotgun (WGS) entry which is preliminary data.</text>
</comment>
<feature type="domain" description="Zn(2)-C6 fungal-type" evidence="6">
    <location>
        <begin position="22"/>
        <end position="50"/>
    </location>
</feature>
<evidence type="ECO:0000256" key="2">
    <source>
        <dbReference type="ARBA" id="ARBA00009199"/>
    </source>
</evidence>
<gene>
    <name evidence="7" type="ORF">E0L32_006935</name>
</gene>
<dbReference type="InterPro" id="IPR020556">
    <property type="entry name" value="Amidase_CS"/>
</dbReference>
<evidence type="ECO:0000313" key="7">
    <source>
        <dbReference type="EMBL" id="TPX12288.1"/>
    </source>
</evidence>